<keyword evidence="10" id="KW-0862">Zinc</keyword>
<keyword evidence="5" id="KW-0808">Transferase</keyword>
<dbReference type="InterPro" id="IPR046948">
    <property type="entry name" value="ATL20-22-like"/>
</dbReference>
<keyword evidence="15" id="KW-1185">Reference proteome</keyword>
<evidence type="ECO:0000256" key="1">
    <source>
        <dbReference type="ARBA" id="ARBA00000900"/>
    </source>
</evidence>
<keyword evidence="9" id="KW-0833">Ubl conjugation pathway</keyword>
<reference evidence="14 15" key="1">
    <citation type="journal article" date="2018" name="Sci. Data">
        <title>The draft genome sequence of cork oak.</title>
        <authorList>
            <person name="Ramos A.M."/>
            <person name="Usie A."/>
            <person name="Barbosa P."/>
            <person name="Barros P.M."/>
            <person name="Capote T."/>
            <person name="Chaves I."/>
            <person name="Simoes F."/>
            <person name="Abreu I."/>
            <person name="Carrasquinho I."/>
            <person name="Faro C."/>
            <person name="Guimaraes J.B."/>
            <person name="Mendonca D."/>
            <person name="Nobrega F."/>
            <person name="Rodrigues L."/>
            <person name="Saibo N.J.M."/>
            <person name="Varela M.C."/>
            <person name="Egas C."/>
            <person name="Matos J."/>
            <person name="Miguel C.M."/>
            <person name="Oliveira M.M."/>
            <person name="Ricardo C.P."/>
            <person name="Goncalves S."/>
        </authorList>
    </citation>
    <scope>NUCLEOTIDE SEQUENCE [LARGE SCALE GENOMIC DNA]</scope>
    <source>
        <strain evidence="15">cv. HL8</strain>
    </source>
</reference>
<name>A0AAW0LW28_QUESU</name>
<dbReference type="GO" id="GO:0016020">
    <property type="term" value="C:membrane"/>
    <property type="evidence" value="ECO:0007669"/>
    <property type="project" value="UniProtKB-SubCell"/>
</dbReference>
<comment type="similarity">
    <text evidence="13">Belongs to the RING-type zinc finger family. ATL subfamily.</text>
</comment>
<evidence type="ECO:0000256" key="5">
    <source>
        <dbReference type="ARBA" id="ARBA00022679"/>
    </source>
</evidence>
<evidence type="ECO:0000256" key="3">
    <source>
        <dbReference type="ARBA" id="ARBA00004906"/>
    </source>
</evidence>
<evidence type="ECO:0000313" key="14">
    <source>
        <dbReference type="EMBL" id="KAK7854862.1"/>
    </source>
</evidence>
<accession>A0AAW0LW28</accession>
<dbReference type="GO" id="GO:0008270">
    <property type="term" value="F:zinc ion binding"/>
    <property type="evidence" value="ECO:0007669"/>
    <property type="project" value="UniProtKB-KW"/>
</dbReference>
<sequence length="100" mass="11688">MLHSFFLSQETNTKEKIQGLLYGTSLAVDDIDYFDQLLYIKDPDGCLSRRFLNFNFTTMGSPFYYSLETNEYYDFYNCSNVRRLKTGEFGLVPCLSGHDF</sequence>
<comment type="catalytic activity">
    <reaction evidence="1">
        <text>S-ubiquitinyl-[E2 ubiquitin-conjugating enzyme]-L-cysteine + [acceptor protein]-L-lysine = [E2 ubiquitin-conjugating enzyme]-L-cysteine + N(6)-ubiquitinyl-[acceptor protein]-L-lysine.</text>
        <dbReference type="EC" id="2.3.2.27"/>
    </reaction>
</comment>
<comment type="pathway">
    <text evidence="3">Protein modification; protein ubiquitination.</text>
</comment>
<comment type="caution">
    <text evidence="14">The sequence shown here is derived from an EMBL/GenBank/DDBJ whole genome shotgun (WGS) entry which is preliminary data.</text>
</comment>
<dbReference type="PANTHER" id="PTHR46279:SF31">
    <property type="entry name" value="RING-H2 FINGER PROTEIN ATL20-LIKE ISOFORM X1"/>
    <property type="match status" value="1"/>
</dbReference>
<protein>
    <recommendedName>
        <fullName evidence="4">RING-type E3 ubiquitin transferase</fullName>
        <ecNumber evidence="4">2.3.2.27</ecNumber>
    </recommendedName>
</protein>
<evidence type="ECO:0000256" key="11">
    <source>
        <dbReference type="ARBA" id="ARBA00022989"/>
    </source>
</evidence>
<dbReference type="EC" id="2.3.2.27" evidence="4"/>
<keyword evidence="6" id="KW-0812">Transmembrane</keyword>
<keyword evidence="7" id="KW-0479">Metal-binding</keyword>
<evidence type="ECO:0000256" key="10">
    <source>
        <dbReference type="ARBA" id="ARBA00022833"/>
    </source>
</evidence>
<evidence type="ECO:0000256" key="13">
    <source>
        <dbReference type="ARBA" id="ARBA00024209"/>
    </source>
</evidence>
<dbReference type="AlphaFoldDB" id="A0AAW0LW28"/>
<evidence type="ECO:0000256" key="6">
    <source>
        <dbReference type="ARBA" id="ARBA00022692"/>
    </source>
</evidence>
<evidence type="ECO:0000256" key="4">
    <source>
        <dbReference type="ARBA" id="ARBA00012483"/>
    </source>
</evidence>
<dbReference type="GO" id="GO:0061630">
    <property type="term" value="F:ubiquitin protein ligase activity"/>
    <property type="evidence" value="ECO:0007669"/>
    <property type="project" value="UniProtKB-EC"/>
</dbReference>
<organism evidence="14 15">
    <name type="scientific">Quercus suber</name>
    <name type="common">Cork oak</name>
    <dbReference type="NCBI Taxonomy" id="58331"/>
    <lineage>
        <taxon>Eukaryota</taxon>
        <taxon>Viridiplantae</taxon>
        <taxon>Streptophyta</taxon>
        <taxon>Embryophyta</taxon>
        <taxon>Tracheophyta</taxon>
        <taxon>Spermatophyta</taxon>
        <taxon>Magnoliopsida</taxon>
        <taxon>eudicotyledons</taxon>
        <taxon>Gunneridae</taxon>
        <taxon>Pentapetalae</taxon>
        <taxon>rosids</taxon>
        <taxon>fabids</taxon>
        <taxon>Fagales</taxon>
        <taxon>Fagaceae</taxon>
        <taxon>Quercus</taxon>
    </lineage>
</organism>
<dbReference type="PANTHER" id="PTHR46279">
    <property type="entry name" value="RING/U-BOX SUPERFAMILY PROTEIN"/>
    <property type="match status" value="1"/>
</dbReference>
<evidence type="ECO:0000256" key="7">
    <source>
        <dbReference type="ARBA" id="ARBA00022723"/>
    </source>
</evidence>
<keyword evidence="11" id="KW-1133">Transmembrane helix</keyword>
<comment type="subcellular location">
    <subcellularLocation>
        <location evidence="2">Membrane</location>
        <topology evidence="2">Single-pass membrane protein</topology>
    </subcellularLocation>
</comment>
<evidence type="ECO:0000256" key="2">
    <source>
        <dbReference type="ARBA" id="ARBA00004167"/>
    </source>
</evidence>
<evidence type="ECO:0000256" key="8">
    <source>
        <dbReference type="ARBA" id="ARBA00022771"/>
    </source>
</evidence>
<dbReference type="Proteomes" id="UP000237347">
    <property type="component" value="Unassembled WGS sequence"/>
</dbReference>
<evidence type="ECO:0000313" key="15">
    <source>
        <dbReference type="Proteomes" id="UP000237347"/>
    </source>
</evidence>
<gene>
    <name evidence="14" type="primary">ATL21B_1</name>
    <name evidence="14" type="ORF">CFP56_030576</name>
</gene>
<evidence type="ECO:0000256" key="9">
    <source>
        <dbReference type="ARBA" id="ARBA00022786"/>
    </source>
</evidence>
<proteinExistence type="inferred from homology"/>
<keyword evidence="8" id="KW-0863">Zinc-finger</keyword>
<evidence type="ECO:0000256" key="12">
    <source>
        <dbReference type="ARBA" id="ARBA00023136"/>
    </source>
</evidence>
<dbReference type="EMBL" id="PKMF04000051">
    <property type="protein sequence ID" value="KAK7854862.1"/>
    <property type="molecule type" value="Genomic_DNA"/>
</dbReference>
<keyword evidence="12" id="KW-0472">Membrane</keyword>